<evidence type="ECO:0000256" key="3">
    <source>
        <dbReference type="ARBA" id="ARBA00023125"/>
    </source>
</evidence>
<dbReference type="InterPro" id="IPR000847">
    <property type="entry name" value="LysR_HTH_N"/>
</dbReference>
<evidence type="ECO:0000259" key="6">
    <source>
        <dbReference type="PROSITE" id="PS50931"/>
    </source>
</evidence>
<dbReference type="PANTHER" id="PTHR30346:SF0">
    <property type="entry name" value="HCA OPERON TRANSCRIPTIONAL ACTIVATOR HCAR"/>
    <property type="match status" value="1"/>
</dbReference>
<name>A0ABW7B7C5_9ACTN</name>
<dbReference type="EMBL" id="JBICYV010000010">
    <property type="protein sequence ID" value="MFG3013082.1"/>
    <property type="molecule type" value="Genomic_DNA"/>
</dbReference>
<evidence type="ECO:0000313" key="8">
    <source>
        <dbReference type="Proteomes" id="UP001604267"/>
    </source>
</evidence>
<comment type="caution">
    <text evidence="7">The sequence shown here is derived from an EMBL/GenBank/DDBJ whole genome shotgun (WGS) entry which is preliminary data.</text>
</comment>
<accession>A0ABW7B7C5</accession>
<sequence>MDLLAHLEAYVATADEASFSRAADRLGIAQPLLSRRIKTLEEHFGGSLFDRSRRQITTTELGLLLLPYARDVLDRTQRLRQAARSASRSRVRAVGVPADCAPAALARAIRAGTEHGITLGMRELPPPERVSGLADGSLQYALVRTAPEQGALRVPLGLASASGQDGTGAGRPGTAGRPLHLEELRPRRGRGTAPTAPPPLLLLTEDELPYFQDRLVRSAARAGLPEGRIRPAGPAATALAETLAGNALLLCAEPFARRHGAHWRPLADRALHRGYEVSAAPGRDGAGGVPGWLATLLASAVGAVPEGHDGYEGHGGYGGQDGHGGYGGHVRPGSRTGGEDVPARLAARG</sequence>
<comment type="similarity">
    <text evidence="1">Belongs to the LysR transcriptional regulatory family.</text>
</comment>
<dbReference type="PRINTS" id="PR00039">
    <property type="entry name" value="HTHLYSR"/>
</dbReference>
<dbReference type="PROSITE" id="PS50931">
    <property type="entry name" value="HTH_LYSR"/>
    <property type="match status" value="1"/>
</dbReference>
<reference evidence="7 8" key="1">
    <citation type="submission" date="2024-10" db="EMBL/GenBank/DDBJ databases">
        <title>The Natural Products Discovery Center: Release of the First 8490 Sequenced Strains for Exploring Actinobacteria Biosynthetic Diversity.</title>
        <authorList>
            <person name="Kalkreuter E."/>
            <person name="Kautsar S.A."/>
            <person name="Yang D."/>
            <person name="Bader C.D."/>
            <person name="Teijaro C.N."/>
            <person name="Fluegel L."/>
            <person name="Davis C.M."/>
            <person name="Simpson J.R."/>
            <person name="Lauterbach L."/>
            <person name="Steele A.D."/>
            <person name="Gui C."/>
            <person name="Meng S."/>
            <person name="Li G."/>
            <person name="Viehrig K."/>
            <person name="Ye F."/>
            <person name="Su P."/>
            <person name="Kiefer A.F."/>
            <person name="Nichols A."/>
            <person name="Cepeda A.J."/>
            <person name="Yan W."/>
            <person name="Fan B."/>
            <person name="Jiang Y."/>
            <person name="Adhikari A."/>
            <person name="Zheng C.-J."/>
            <person name="Schuster L."/>
            <person name="Cowan T.M."/>
            <person name="Smanski M.J."/>
            <person name="Chevrette M.G."/>
            <person name="De Carvalho L.P.S."/>
            <person name="Shen B."/>
        </authorList>
    </citation>
    <scope>NUCLEOTIDE SEQUENCE [LARGE SCALE GENOMIC DNA]</scope>
    <source>
        <strain evidence="7 8">NPDC048320</strain>
    </source>
</reference>
<feature type="region of interest" description="Disordered" evidence="5">
    <location>
        <begin position="158"/>
        <end position="178"/>
    </location>
</feature>
<keyword evidence="8" id="KW-1185">Reference proteome</keyword>
<evidence type="ECO:0000256" key="5">
    <source>
        <dbReference type="SAM" id="MobiDB-lite"/>
    </source>
</evidence>
<dbReference type="RefSeq" id="WP_392819168.1">
    <property type="nucleotide sequence ID" value="NZ_JBICYV010000010.1"/>
</dbReference>
<dbReference type="Pfam" id="PF00126">
    <property type="entry name" value="HTH_1"/>
    <property type="match status" value="1"/>
</dbReference>
<dbReference type="Proteomes" id="UP001604267">
    <property type="component" value="Unassembled WGS sequence"/>
</dbReference>
<protein>
    <submittedName>
        <fullName evidence="7">LysR family transcriptional regulator</fullName>
    </submittedName>
</protein>
<evidence type="ECO:0000256" key="2">
    <source>
        <dbReference type="ARBA" id="ARBA00023015"/>
    </source>
</evidence>
<dbReference type="SUPFAM" id="SSF46785">
    <property type="entry name" value="Winged helix' DNA-binding domain"/>
    <property type="match status" value="1"/>
</dbReference>
<dbReference type="Gene3D" id="1.10.10.10">
    <property type="entry name" value="Winged helix-like DNA-binding domain superfamily/Winged helix DNA-binding domain"/>
    <property type="match status" value="1"/>
</dbReference>
<feature type="compositionally biased region" description="Gly residues" evidence="5">
    <location>
        <begin position="313"/>
        <end position="330"/>
    </location>
</feature>
<feature type="domain" description="HTH lysR-type" evidence="6">
    <location>
        <begin position="1"/>
        <end position="59"/>
    </location>
</feature>
<organism evidence="7 8">
    <name type="scientific">Streptomyces cinerochromogenes</name>
    <dbReference type="NCBI Taxonomy" id="66422"/>
    <lineage>
        <taxon>Bacteria</taxon>
        <taxon>Bacillati</taxon>
        <taxon>Actinomycetota</taxon>
        <taxon>Actinomycetes</taxon>
        <taxon>Kitasatosporales</taxon>
        <taxon>Streptomycetaceae</taxon>
        <taxon>Streptomyces</taxon>
    </lineage>
</organism>
<dbReference type="InterPro" id="IPR036390">
    <property type="entry name" value="WH_DNA-bd_sf"/>
</dbReference>
<evidence type="ECO:0000256" key="1">
    <source>
        <dbReference type="ARBA" id="ARBA00009437"/>
    </source>
</evidence>
<dbReference type="PANTHER" id="PTHR30346">
    <property type="entry name" value="TRANSCRIPTIONAL DUAL REGULATOR HCAR-RELATED"/>
    <property type="match status" value="1"/>
</dbReference>
<dbReference type="InterPro" id="IPR036388">
    <property type="entry name" value="WH-like_DNA-bd_sf"/>
</dbReference>
<evidence type="ECO:0000256" key="4">
    <source>
        <dbReference type="ARBA" id="ARBA00023163"/>
    </source>
</evidence>
<feature type="region of interest" description="Disordered" evidence="5">
    <location>
        <begin position="311"/>
        <end position="349"/>
    </location>
</feature>
<evidence type="ECO:0000313" key="7">
    <source>
        <dbReference type="EMBL" id="MFG3013082.1"/>
    </source>
</evidence>
<keyword evidence="3" id="KW-0238">DNA-binding</keyword>
<proteinExistence type="inferred from homology"/>
<keyword evidence="2" id="KW-0805">Transcription regulation</keyword>
<keyword evidence="4" id="KW-0804">Transcription</keyword>
<gene>
    <name evidence="7" type="ORF">ACGFZB_21960</name>
</gene>